<sequence>MFQPGHGALFHNKENRLFACRTAPAAWLSKVQTELWDAINALLNKNLKNVSVQKKNKNHVHGIHLPCIMGYYQQYQEHLMITAWHSQHVNLVEVFNKTKVIQHINIKLDSSLFWNLCITAWFLVEKLPKQIHCKPHVDWKNIVSVCVLIVYTIPSFNFDHKQPSWIVLWEIGLVIQLPS</sequence>
<gene>
    <name evidence="1" type="ORF">M422DRAFT_51751</name>
</gene>
<dbReference type="AlphaFoldDB" id="A0A0C9VBU6"/>
<proteinExistence type="predicted"/>
<dbReference type="HOGENOM" id="CLU_1504362_0_0_1"/>
<dbReference type="Proteomes" id="UP000054279">
    <property type="component" value="Unassembled WGS sequence"/>
</dbReference>
<dbReference type="OrthoDB" id="3266461at2759"/>
<protein>
    <submittedName>
        <fullName evidence="1">Uncharacterized protein</fullName>
    </submittedName>
</protein>
<keyword evidence="2" id="KW-1185">Reference proteome</keyword>
<accession>A0A0C9VBU6</accession>
<name>A0A0C9VBU6_SPHS4</name>
<dbReference type="EMBL" id="KN837195">
    <property type="protein sequence ID" value="KIJ34806.1"/>
    <property type="molecule type" value="Genomic_DNA"/>
</dbReference>
<organism evidence="1 2">
    <name type="scientific">Sphaerobolus stellatus (strain SS14)</name>
    <dbReference type="NCBI Taxonomy" id="990650"/>
    <lineage>
        <taxon>Eukaryota</taxon>
        <taxon>Fungi</taxon>
        <taxon>Dikarya</taxon>
        <taxon>Basidiomycota</taxon>
        <taxon>Agaricomycotina</taxon>
        <taxon>Agaricomycetes</taxon>
        <taxon>Phallomycetidae</taxon>
        <taxon>Geastrales</taxon>
        <taxon>Sphaerobolaceae</taxon>
        <taxon>Sphaerobolus</taxon>
    </lineage>
</organism>
<evidence type="ECO:0000313" key="1">
    <source>
        <dbReference type="EMBL" id="KIJ34806.1"/>
    </source>
</evidence>
<reference evidence="1 2" key="1">
    <citation type="submission" date="2014-06" db="EMBL/GenBank/DDBJ databases">
        <title>Evolutionary Origins and Diversification of the Mycorrhizal Mutualists.</title>
        <authorList>
            <consortium name="DOE Joint Genome Institute"/>
            <consortium name="Mycorrhizal Genomics Consortium"/>
            <person name="Kohler A."/>
            <person name="Kuo A."/>
            <person name="Nagy L.G."/>
            <person name="Floudas D."/>
            <person name="Copeland A."/>
            <person name="Barry K.W."/>
            <person name="Cichocki N."/>
            <person name="Veneault-Fourrey C."/>
            <person name="LaButti K."/>
            <person name="Lindquist E.A."/>
            <person name="Lipzen A."/>
            <person name="Lundell T."/>
            <person name="Morin E."/>
            <person name="Murat C."/>
            <person name="Riley R."/>
            <person name="Ohm R."/>
            <person name="Sun H."/>
            <person name="Tunlid A."/>
            <person name="Henrissat B."/>
            <person name="Grigoriev I.V."/>
            <person name="Hibbett D.S."/>
            <person name="Martin F."/>
        </authorList>
    </citation>
    <scope>NUCLEOTIDE SEQUENCE [LARGE SCALE GENOMIC DNA]</scope>
    <source>
        <strain evidence="1 2">SS14</strain>
    </source>
</reference>
<evidence type="ECO:0000313" key="2">
    <source>
        <dbReference type="Proteomes" id="UP000054279"/>
    </source>
</evidence>